<organism evidence="2 3">
    <name type="scientific">Methylomarinum roseum</name>
    <dbReference type="NCBI Taxonomy" id="3067653"/>
    <lineage>
        <taxon>Bacteria</taxon>
        <taxon>Pseudomonadati</taxon>
        <taxon>Pseudomonadota</taxon>
        <taxon>Gammaproteobacteria</taxon>
        <taxon>Methylococcales</taxon>
        <taxon>Methylococcaceae</taxon>
        <taxon>Methylomarinum</taxon>
    </lineage>
</organism>
<gene>
    <name evidence="2" type="ORF">Q9L42_004300</name>
</gene>
<dbReference type="Pfam" id="PF02810">
    <property type="entry name" value="SEC-C"/>
    <property type="match status" value="1"/>
</dbReference>
<reference evidence="2 3" key="1">
    <citation type="journal article" date="2024" name="Microbiology">
        <title>Methylomarinum rosea sp. nov., a novel halophilic methanotrophic bacterium from the hypersaline Lake Elton.</title>
        <authorList>
            <person name="Suleimanov R.Z."/>
            <person name="Oshkin I.Y."/>
            <person name="Danilova O.V."/>
            <person name="Suzina N.E."/>
            <person name="Dedysh S.N."/>
        </authorList>
    </citation>
    <scope>NUCLEOTIDE SEQUENCE [LARGE SCALE GENOMIC DNA]</scope>
    <source>
        <strain evidence="2 3">Ch1-1</strain>
    </source>
</reference>
<evidence type="ECO:0000313" key="2">
    <source>
        <dbReference type="EMBL" id="XBS21354.1"/>
    </source>
</evidence>
<dbReference type="EMBL" id="CP157743">
    <property type="protein sequence ID" value="XBS21354.1"/>
    <property type="molecule type" value="Genomic_DNA"/>
</dbReference>
<dbReference type="Gene3D" id="3.10.450.50">
    <property type="match status" value="1"/>
</dbReference>
<dbReference type="AlphaFoldDB" id="A0AAU7NWL5"/>
<dbReference type="InterPro" id="IPR048469">
    <property type="entry name" value="YchJ-like_M"/>
</dbReference>
<name>A0AAU7NWL5_9GAMM</name>
<evidence type="ECO:0000313" key="3">
    <source>
        <dbReference type="Proteomes" id="UP001225378"/>
    </source>
</evidence>
<dbReference type="InterPro" id="IPR004027">
    <property type="entry name" value="SEC_C_motif"/>
</dbReference>
<dbReference type="RefSeq" id="WP_305909661.1">
    <property type="nucleotide sequence ID" value="NZ_CP157743.1"/>
</dbReference>
<keyword evidence="3" id="KW-1185">Reference proteome</keyword>
<dbReference type="SUPFAM" id="SSF103642">
    <property type="entry name" value="Sec-C motif"/>
    <property type="match status" value="1"/>
</dbReference>
<sequence length="161" mass="17836">MSSDSLCLCGSNIDKEQCCAQLHSGARSAATAEALMRSRFTAYAQHNESYLLETWDSGKRPDGIDFSKEGDVEWTRLEIVGKKKGGEKDSKGIVEFKAYYTLEGEEYAMHEISRFVKKAGRWLYLDGMVKSVGKVGQQSNQGRNAPCPCGSGKKFKRCCGK</sequence>
<dbReference type="Proteomes" id="UP001225378">
    <property type="component" value="Chromosome"/>
</dbReference>
<feature type="domain" description="YchJ-like middle NTF2-like" evidence="1">
    <location>
        <begin position="31"/>
        <end position="127"/>
    </location>
</feature>
<dbReference type="KEGG" id="mech:Q9L42_004300"/>
<proteinExistence type="predicted"/>
<evidence type="ECO:0000259" key="1">
    <source>
        <dbReference type="Pfam" id="PF17775"/>
    </source>
</evidence>
<dbReference type="Pfam" id="PF17775">
    <property type="entry name" value="YchJ_M-like"/>
    <property type="match status" value="1"/>
</dbReference>
<dbReference type="PANTHER" id="PTHR33747">
    <property type="entry name" value="UPF0225 PROTEIN SCO1677"/>
    <property type="match status" value="1"/>
</dbReference>
<dbReference type="SUPFAM" id="SSF54427">
    <property type="entry name" value="NTF2-like"/>
    <property type="match status" value="1"/>
</dbReference>
<dbReference type="InterPro" id="IPR032710">
    <property type="entry name" value="NTF2-like_dom_sf"/>
</dbReference>
<dbReference type="PANTHER" id="PTHR33747:SF1">
    <property type="entry name" value="ADENYLATE CYCLASE-ASSOCIATED CAP C-TERMINAL DOMAIN-CONTAINING PROTEIN"/>
    <property type="match status" value="1"/>
</dbReference>
<protein>
    <submittedName>
        <fullName evidence="2">YchJ family protein</fullName>
    </submittedName>
</protein>
<accession>A0AAU7NWL5</accession>